<evidence type="ECO:0000313" key="4">
    <source>
        <dbReference type="EMBL" id="KRK98489.1"/>
    </source>
</evidence>
<sequence length="231" mass="25450">MGNLITIKIGHFAPWALIVCKTTELLVILGLNAWLLHQRLYFHHLKRDTIIILVGIFAILIWIVFQNEMIYRIPAAITIGLLGALPEEVMVRGVALGSLLAHMSGKWLRTRAVILSSLVFALLHLGNLTMQSFPATITQAVNAFASGCLFAALYLRAGNLLAPIIAHFGLDFVATLGSSNANPFSIVSNYQRGEWVSDLIQFILQILIAILLMTLGSKQRRDRLSSQLAGH</sequence>
<comment type="similarity">
    <text evidence="1">Belongs to the UPF0177 family.</text>
</comment>
<feature type="transmembrane region" description="Helical" evidence="2">
    <location>
        <begin position="12"/>
        <end position="36"/>
    </location>
</feature>
<evidence type="ECO:0000256" key="2">
    <source>
        <dbReference type="SAM" id="Phobius"/>
    </source>
</evidence>
<evidence type="ECO:0000256" key="1">
    <source>
        <dbReference type="ARBA" id="ARBA00009067"/>
    </source>
</evidence>
<dbReference type="Pfam" id="PF02517">
    <property type="entry name" value="Rce1-like"/>
    <property type="match status" value="1"/>
</dbReference>
<keyword evidence="2" id="KW-0812">Transmembrane</keyword>
<gene>
    <name evidence="4" type="ORF">FD04_GL000220</name>
</gene>
<dbReference type="AlphaFoldDB" id="A0A0R1M015"/>
<feature type="transmembrane region" description="Helical" evidence="2">
    <location>
        <begin position="48"/>
        <end position="65"/>
    </location>
</feature>
<feature type="transmembrane region" description="Helical" evidence="2">
    <location>
        <begin position="199"/>
        <end position="216"/>
    </location>
</feature>
<feature type="transmembrane region" description="Helical" evidence="2">
    <location>
        <begin position="71"/>
        <end position="91"/>
    </location>
</feature>
<accession>A0A0R1M015</accession>
<evidence type="ECO:0000313" key="5">
    <source>
        <dbReference type="Proteomes" id="UP000051160"/>
    </source>
</evidence>
<keyword evidence="5" id="KW-1185">Reference proteome</keyword>
<dbReference type="EMBL" id="AZEE01000027">
    <property type="protein sequence ID" value="KRK98489.1"/>
    <property type="molecule type" value="Genomic_DNA"/>
</dbReference>
<protein>
    <recommendedName>
        <fullName evidence="3">CAAX prenyl protease 2/Lysostaphin resistance protein A-like domain-containing protein</fullName>
    </recommendedName>
</protein>
<dbReference type="GO" id="GO:0004175">
    <property type="term" value="F:endopeptidase activity"/>
    <property type="evidence" value="ECO:0007669"/>
    <property type="project" value="UniProtKB-ARBA"/>
</dbReference>
<proteinExistence type="inferred from homology"/>
<dbReference type="InterPro" id="IPR003675">
    <property type="entry name" value="Rce1/LyrA-like_dom"/>
</dbReference>
<organism evidence="4 5">
    <name type="scientific">Secundilactobacillus odoratitofui DSM 19909 = JCM 15043</name>
    <dbReference type="NCBI Taxonomy" id="1423776"/>
    <lineage>
        <taxon>Bacteria</taxon>
        <taxon>Bacillati</taxon>
        <taxon>Bacillota</taxon>
        <taxon>Bacilli</taxon>
        <taxon>Lactobacillales</taxon>
        <taxon>Lactobacillaceae</taxon>
        <taxon>Secundilactobacillus</taxon>
    </lineage>
</organism>
<dbReference type="PANTHER" id="PTHR36435:SF1">
    <property type="entry name" value="CAAX AMINO TERMINAL PROTEASE FAMILY PROTEIN"/>
    <property type="match status" value="1"/>
</dbReference>
<dbReference type="PANTHER" id="PTHR36435">
    <property type="entry name" value="SLR1288 PROTEIN"/>
    <property type="match status" value="1"/>
</dbReference>
<dbReference type="OrthoDB" id="2293777at2"/>
<dbReference type="RefSeq" id="WP_156660388.1">
    <property type="nucleotide sequence ID" value="NZ_AZEE01000027.1"/>
</dbReference>
<feature type="domain" description="CAAX prenyl protease 2/Lysostaphin resistance protein A-like" evidence="3">
    <location>
        <begin position="73"/>
        <end position="173"/>
    </location>
</feature>
<dbReference type="GO" id="GO:0080120">
    <property type="term" value="P:CAAX-box protein maturation"/>
    <property type="evidence" value="ECO:0007669"/>
    <property type="project" value="UniProtKB-ARBA"/>
</dbReference>
<dbReference type="InterPro" id="IPR052710">
    <property type="entry name" value="CAAX_protease"/>
</dbReference>
<feature type="transmembrane region" description="Helical" evidence="2">
    <location>
        <begin position="112"/>
        <end position="130"/>
    </location>
</feature>
<dbReference type="PATRIC" id="fig|1423776.4.peg.219"/>
<dbReference type="Proteomes" id="UP000051160">
    <property type="component" value="Unassembled WGS sequence"/>
</dbReference>
<keyword evidence="2" id="KW-0472">Membrane</keyword>
<evidence type="ECO:0000259" key="3">
    <source>
        <dbReference type="Pfam" id="PF02517"/>
    </source>
</evidence>
<reference evidence="4 5" key="1">
    <citation type="journal article" date="2015" name="Genome Announc.">
        <title>Expanding the biotechnology potential of lactobacilli through comparative genomics of 213 strains and associated genera.</title>
        <authorList>
            <person name="Sun Z."/>
            <person name="Harris H.M."/>
            <person name="McCann A."/>
            <person name="Guo C."/>
            <person name="Argimon S."/>
            <person name="Zhang W."/>
            <person name="Yang X."/>
            <person name="Jeffery I.B."/>
            <person name="Cooney J.C."/>
            <person name="Kagawa T.F."/>
            <person name="Liu W."/>
            <person name="Song Y."/>
            <person name="Salvetti E."/>
            <person name="Wrobel A."/>
            <person name="Rasinkangas P."/>
            <person name="Parkhill J."/>
            <person name="Rea M.C."/>
            <person name="O'Sullivan O."/>
            <person name="Ritari J."/>
            <person name="Douillard F.P."/>
            <person name="Paul Ross R."/>
            <person name="Yang R."/>
            <person name="Briner A.E."/>
            <person name="Felis G.E."/>
            <person name="de Vos W.M."/>
            <person name="Barrangou R."/>
            <person name="Klaenhammer T.R."/>
            <person name="Caufield P.W."/>
            <person name="Cui Y."/>
            <person name="Zhang H."/>
            <person name="O'Toole P.W."/>
        </authorList>
    </citation>
    <scope>NUCLEOTIDE SEQUENCE [LARGE SCALE GENOMIC DNA]</scope>
    <source>
        <strain evidence="4 5">DSM 19909</strain>
    </source>
</reference>
<dbReference type="STRING" id="1423776.FD04_GL000220"/>
<comment type="caution">
    <text evidence="4">The sequence shown here is derived from an EMBL/GenBank/DDBJ whole genome shotgun (WGS) entry which is preliminary data.</text>
</comment>
<name>A0A0R1M015_9LACO</name>
<keyword evidence="2" id="KW-1133">Transmembrane helix</keyword>